<name>A0A5E4VZ78_9BURK</name>
<gene>
    <name evidence="1" type="ORF">PPN31114_02963</name>
</gene>
<sequence length="136" mass="15837">MNPILQDLQTAFMNELQSRYDQTGRGLQLSTNDIDRWTEIVGSTTRHAYDVIARHLAVGFHERRYPFWFCDAVVNAVIAFVYDDFFQRGEDFPALFYKIYLAFDAGEVEREGMDPIEVYTRPMIEEIVRNLAEEAG</sequence>
<dbReference type="OrthoDB" id="1495661at2"/>
<protein>
    <submittedName>
        <fullName evidence="1">Uncharacterized protein</fullName>
    </submittedName>
</protein>
<dbReference type="AlphaFoldDB" id="A0A5E4VZ78"/>
<accession>A0A5E4VZ78</accession>
<dbReference type="GeneID" id="300404981"/>
<keyword evidence="2" id="KW-1185">Reference proteome</keyword>
<organism evidence="1 2">
    <name type="scientific">Pandoraea pneumonica</name>
    <dbReference type="NCBI Taxonomy" id="2508299"/>
    <lineage>
        <taxon>Bacteria</taxon>
        <taxon>Pseudomonadati</taxon>
        <taxon>Pseudomonadota</taxon>
        <taxon>Betaproteobacteria</taxon>
        <taxon>Burkholderiales</taxon>
        <taxon>Burkholderiaceae</taxon>
        <taxon>Pandoraea</taxon>
    </lineage>
</organism>
<evidence type="ECO:0000313" key="1">
    <source>
        <dbReference type="EMBL" id="VVE17183.1"/>
    </source>
</evidence>
<proteinExistence type="predicted"/>
<evidence type="ECO:0000313" key="2">
    <source>
        <dbReference type="Proteomes" id="UP000366945"/>
    </source>
</evidence>
<reference evidence="1 2" key="1">
    <citation type="submission" date="2019-08" db="EMBL/GenBank/DDBJ databases">
        <authorList>
            <person name="Peeters C."/>
        </authorList>
    </citation>
    <scope>NUCLEOTIDE SEQUENCE [LARGE SCALE GENOMIC DNA]</scope>
    <source>
        <strain evidence="1 2">LMG 31114</strain>
    </source>
</reference>
<dbReference type="EMBL" id="CABPSK010000002">
    <property type="protein sequence ID" value="VVE17183.1"/>
    <property type="molecule type" value="Genomic_DNA"/>
</dbReference>
<dbReference type="Proteomes" id="UP000366945">
    <property type="component" value="Unassembled WGS sequence"/>
</dbReference>
<dbReference type="RefSeq" id="WP_150680179.1">
    <property type="nucleotide sequence ID" value="NZ_CABPSK010000002.1"/>
</dbReference>